<keyword evidence="4" id="KW-1185">Reference proteome</keyword>
<proteinExistence type="predicted"/>
<evidence type="ECO:0000313" key="3">
    <source>
        <dbReference type="EMBL" id="QGZ95782.1"/>
    </source>
</evidence>
<evidence type="ECO:0008006" key="5">
    <source>
        <dbReference type="Google" id="ProtNLM"/>
    </source>
</evidence>
<accession>A0A6I6MVZ1</accession>
<dbReference type="Proteomes" id="UP000431269">
    <property type="component" value="Chromosome"/>
</dbReference>
<organism evidence="3 4">
    <name type="scientific">Terricaulis silvestris</name>
    <dbReference type="NCBI Taxonomy" id="2686094"/>
    <lineage>
        <taxon>Bacteria</taxon>
        <taxon>Pseudomonadati</taxon>
        <taxon>Pseudomonadota</taxon>
        <taxon>Alphaproteobacteria</taxon>
        <taxon>Caulobacterales</taxon>
        <taxon>Caulobacteraceae</taxon>
        <taxon>Terricaulis</taxon>
    </lineage>
</organism>
<keyword evidence="2" id="KW-0732">Signal</keyword>
<name>A0A6I6MVZ1_9CAUL</name>
<reference evidence="4" key="1">
    <citation type="submission" date="2019-12" db="EMBL/GenBank/DDBJ databases">
        <title>Complete genome of Terracaulis silvestris 0127_4.</title>
        <authorList>
            <person name="Vieira S."/>
            <person name="Riedel T."/>
            <person name="Sproer C."/>
            <person name="Pascual J."/>
            <person name="Boedeker C."/>
            <person name="Overmann J."/>
        </authorList>
    </citation>
    <scope>NUCLEOTIDE SEQUENCE [LARGE SCALE GENOMIC DNA]</scope>
    <source>
        <strain evidence="4">0127_4</strain>
    </source>
</reference>
<protein>
    <recommendedName>
        <fullName evidence="5">DUF1579 domain-containing protein</fullName>
    </recommendedName>
</protein>
<feature type="chain" id="PRO_5026171703" description="DUF1579 domain-containing protein" evidence="2">
    <location>
        <begin position="27"/>
        <end position="191"/>
    </location>
</feature>
<dbReference type="RefSeq" id="WP_158766615.1">
    <property type="nucleotide sequence ID" value="NZ_CP047045.1"/>
</dbReference>
<dbReference type="KEGG" id="tsv:DSM104635_02633"/>
<dbReference type="EMBL" id="CP047045">
    <property type="protein sequence ID" value="QGZ95782.1"/>
    <property type="molecule type" value="Genomic_DNA"/>
</dbReference>
<dbReference type="InterPro" id="IPR006311">
    <property type="entry name" value="TAT_signal"/>
</dbReference>
<feature type="compositionally biased region" description="Low complexity" evidence="1">
    <location>
        <begin position="20"/>
        <end position="32"/>
    </location>
</feature>
<evidence type="ECO:0000256" key="2">
    <source>
        <dbReference type="SAM" id="SignalP"/>
    </source>
</evidence>
<sequence length="191" mass="20999">MNEDRRGLLAATAAAALAAVAGPAKAQESETPAGPPPGTPEGNPGDFDFLTGEWRIHHRWRSGPQSAEWLEFDGEATVVGILGGICSVEELRIPARNLFGMGLRLLDQERNVWQDHWVNKNSGVVAAPGEYGGFTNGVGTWSSIYDQDGVTMISQGIWDEITPTSTRWRQRISADNGATWQETWIMHWRRA</sequence>
<dbReference type="AlphaFoldDB" id="A0A6I6MVZ1"/>
<gene>
    <name evidence="3" type="ORF">DSM104635_02633</name>
</gene>
<dbReference type="PROSITE" id="PS51318">
    <property type="entry name" value="TAT"/>
    <property type="match status" value="1"/>
</dbReference>
<feature type="region of interest" description="Disordered" evidence="1">
    <location>
        <begin position="20"/>
        <end position="47"/>
    </location>
</feature>
<feature type="signal peptide" evidence="2">
    <location>
        <begin position="1"/>
        <end position="26"/>
    </location>
</feature>
<evidence type="ECO:0000256" key="1">
    <source>
        <dbReference type="SAM" id="MobiDB-lite"/>
    </source>
</evidence>
<evidence type="ECO:0000313" key="4">
    <source>
        <dbReference type="Proteomes" id="UP000431269"/>
    </source>
</evidence>